<protein>
    <submittedName>
        <fullName evidence="8">Bacillopeptidase F</fullName>
    </submittedName>
</protein>
<name>A0A9Q0N6H4_9DIPT</name>
<dbReference type="InterPro" id="IPR015500">
    <property type="entry name" value="Peptidase_S8_subtilisin-rel"/>
</dbReference>
<evidence type="ECO:0000256" key="1">
    <source>
        <dbReference type="ARBA" id="ARBA00011073"/>
    </source>
</evidence>
<evidence type="ECO:0000313" key="9">
    <source>
        <dbReference type="Proteomes" id="UP001151699"/>
    </source>
</evidence>
<gene>
    <name evidence="8" type="primary">bpr_0</name>
    <name evidence="8" type="ORF">Bhyg_09068</name>
</gene>
<dbReference type="PANTHER" id="PTHR43806">
    <property type="entry name" value="PEPTIDASE S8"/>
    <property type="match status" value="1"/>
</dbReference>
<accession>A0A9Q0N6H4</accession>
<dbReference type="Gene3D" id="3.40.50.200">
    <property type="entry name" value="Peptidase S8/S53 domain"/>
    <property type="match status" value="1"/>
</dbReference>
<evidence type="ECO:0000256" key="6">
    <source>
        <dbReference type="SAM" id="MobiDB-lite"/>
    </source>
</evidence>
<evidence type="ECO:0000256" key="4">
    <source>
        <dbReference type="ARBA" id="ARBA00022825"/>
    </source>
</evidence>
<sequence length="488" mass="51368">MNENPIKSEYFGNIYHTTIQCLADMKYQIALVVLGLACLALGANVEEQIYRNLENSDLTNVLITFRRANTKSAWDRFYALKLTTREAILDVQHAILKEHADIVQADVAAMLEQGIQEGKRHYLDQLWITNELIVRDIDAETVEMLRNHPDVESLVAEQFIPLEETEETFEPAEYNNTVQNQWGVENVQAPAAWARGFTGTGVVIGNTDTGARHTHVNLAPTYRGNDPGENHNYNWRAPTGNAAVPSDTNGHGTHCIGSHSGTGGLGVAPNSRWISCRGCATAACSTFDLNTCGNFMACPTDTAGGAANCARAPRLVSNSWGGGGGNTWYNPILTAWRNANIAGVFAIGNSGTACSTVGSPGDQPLAFGVGSITSTNTLSTFSSVGPGPAGAIKPNVAAPGTSVVSATHLADTGTRTLSGTSMATPHVSGALALVFQARPASTVVAAQDSIQSSALAHVSGGRTCVGTPEGGRPNHHVGHGRINANGAI</sequence>
<organism evidence="8 9">
    <name type="scientific">Pseudolycoriella hygida</name>
    <dbReference type="NCBI Taxonomy" id="35572"/>
    <lineage>
        <taxon>Eukaryota</taxon>
        <taxon>Metazoa</taxon>
        <taxon>Ecdysozoa</taxon>
        <taxon>Arthropoda</taxon>
        <taxon>Hexapoda</taxon>
        <taxon>Insecta</taxon>
        <taxon>Pterygota</taxon>
        <taxon>Neoptera</taxon>
        <taxon>Endopterygota</taxon>
        <taxon>Diptera</taxon>
        <taxon>Nematocera</taxon>
        <taxon>Sciaroidea</taxon>
        <taxon>Sciaridae</taxon>
        <taxon>Pseudolycoriella</taxon>
    </lineage>
</organism>
<dbReference type="SUPFAM" id="SSF52743">
    <property type="entry name" value="Subtilisin-like"/>
    <property type="match status" value="1"/>
</dbReference>
<dbReference type="InterPro" id="IPR036852">
    <property type="entry name" value="Peptidase_S8/S53_dom_sf"/>
</dbReference>
<feature type="domain" description="Peptidase S8/S53" evidence="7">
    <location>
        <begin position="199"/>
        <end position="480"/>
    </location>
</feature>
<comment type="caution">
    <text evidence="8">The sequence shown here is derived from an EMBL/GenBank/DDBJ whole genome shotgun (WGS) entry which is preliminary data.</text>
</comment>
<feature type="active site" description="Charge relay system" evidence="5">
    <location>
        <position position="251"/>
    </location>
</feature>
<feature type="active site" description="Charge relay system" evidence="5">
    <location>
        <position position="208"/>
    </location>
</feature>
<dbReference type="InterPro" id="IPR050131">
    <property type="entry name" value="Peptidase_S8_subtilisin-like"/>
</dbReference>
<dbReference type="Pfam" id="PF00082">
    <property type="entry name" value="Peptidase_S8"/>
    <property type="match status" value="1"/>
</dbReference>
<dbReference type="InterPro" id="IPR023828">
    <property type="entry name" value="Peptidase_S8_Ser-AS"/>
</dbReference>
<feature type="region of interest" description="Disordered" evidence="6">
    <location>
        <begin position="468"/>
        <end position="488"/>
    </location>
</feature>
<reference evidence="8" key="1">
    <citation type="submission" date="2022-07" db="EMBL/GenBank/DDBJ databases">
        <authorList>
            <person name="Trinca V."/>
            <person name="Uliana J.V.C."/>
            <person name="Torres T.T."/>
            <person name="Ward R.J."/>
            <person name="Monesi N."/>
        </authorList>
    </citation>
    <scope>NUCLEOTIDE SEQUENCE</scope>
    <source>
        <strain evidence="8">HSMRA1968</strain>
        <tissue evidence="8">Whole embryos</tissue>
    </source>
</reference>
<dbReference type="AlphaFoldDB" id="A0A9Q0N6H4"/>
<dbReference type="PRINTS" id="PR00723">
    <property type="entry name" value="SUBTILISIN"/>
</dbReference>
<keyword evidence="9" id="KW-1185">Reference proteome</keyword>
<dbReference type="EMBL" id="WJQU01000002">
    <property type="protein sequence ID" value="KAJ6644102.1"/>
    <property type="molecule type" value="Genomic_DNA"/>
</dbReference>
<evidence type="ECO:0000256" key="5">
    <source>
        <dbReference type="PROSITE-ProRule" id="PRU01240"/>
    </source>
</evidence>
<evidence type="ECO:0000313" key="8">
    <source>
        <dbReference type="EMBL" id="KAJ6644102.1"/>
    </source>
</evidence>
<keyword evidence="4 5" id="KW-0720">Serine protease</keyword>
<dbReference type="GO" id="GO:0004252">
    <property type="term" value="F:serine-type endopeptidase activity"/>
    <property type="evidence" value="ECO:0007669"/>
    <property type="project" value="UniProtKB-UniRule"/>
</dbReference>
<evidence type="ECO:0000259" key="7">
    <source>
        <dbReference type="Pfam" id="PF00082"/>
    </source>
</evidence>
<evidence type="ECO:0000256" key="3">
    <source>
        <dbReference type="ARBA" id="ARBA00022801"/>
    </source>
</evidence>
<dbReference type="PANTHER" id="PTHR43806:SF67">
    <property type="entry name" value="EGF-LIKE DOMAIN-CONTAINING PROTEIN"/>
    <property type="match status" value="1"/>
</dbReference>
<dbReference type="PROSITE" id="PS51892">
    <property type="entry name" value="SUBTILASE"/>
    <property type="match status" value="1"/>
</dbReference>
<comment type="similarity">
    <text evidence="1 5">Belongs to the peptidase S8 family.</text>
</comment>
<dbReference type="PROSITE" id="PS00138">
    <property type="entry name" value="SUBTILASE_SER"/>
    <property type="match status" value="1"/>
</dbReference>
<keyword evidence="3 5" id="KW-0378">Hydrolase</keyword>
<dbReference type="InterPro" id="IPR000209">
    <property type="entry name" value="Peptidase_S8/S53_dom"/>
</dbReference>
<dbReference type="OrthoDB" id="7775224at2759"/>
<feature type="active site" description="Charge relay system" evidence="5">
    <location>
        <position position="421"/>
    </location>
</feature>
<evidence type="ECO:0000256" key="2">
    <source>
        <dbReference type="ARBA" id="ARBA00022670"/>
    </source>
</evidence>
<keyword evidence="2 5" id="KW-0645">Protease</keyword>
<dbReference type="Proteomes" id="UP001151699">
    <property type="component" value="Chromosome B"/>
</dbReference>
<dbReference type="GO" id="GO:0006508">
    <property type="term" value="P:proteolysis"/>
    <property type="evidence" value="ECO:0007669"/>
    <property type="project" value="UniProtKB-KW"/>
</dbReference>
<proteinExistence type="inferred from homology"/>